<dbReference type="OrthoDB" id="771468at2"/>
<dbReference type="AlphaFoldDB" id="A0A1I2BWI0"/>
<sequence>MRMYALLEEPVEKVRKVMVYESDIGAYVFLYDTQEDKSCIADLWFETLAEALDHCLQEFNVIQSQWLVINDPEEGEFHDIIR</sequence>
<gene>
    <name evidence="1" type="ORF">SAMN05216378_3697</name>
</gene>
<dbReference type="Proteomes" id="UP000198855">
    <property type="component" value="Unassembled WGS sequence"/>
</dbReference>
<evidence type="ECO:0000313" key="2">
    <source>
        <dbReference type="Proteomes" id="UP000198855"/>
    </source>
</evidence>
<protein>
    <submittedName>
        <fullName evidence="1">Uncharacterized protein</fullName>
    </submittedName>
</protein>
<organism evidence="1 2">
    <name type="scientific">Paenibacillus catalpae</name>
    <dbReference type="NCBI Taxonomy" id="1045775"/>
    <lineage>
        <taxon>Bacteria</taxon>
        <taxon>Bacillati</taxon>
        <taxon>Bacillota</taxon>
        <taxon>Bacilli</taxon>
        <taxon>Bacillales</taxon>
        <taxon>Paenibacillaceae</taxon>
        <taxon>Paenibacillus</taxon>
    </lineage>
</organism>
<keyword evidence="2" id="KW-1185">Reference proteome</keyword>
<proteinExistence type="predicted"/>
<dbReference type="EMBL" id="FOMT01000003">
    <property type="protein sequence ID" value="SFE60489.1"/>
    <property type="molecule type" value="Genomic_DNA"/>
</dbReference>
<reference evidence="2" key="1">
    <citation type="submission" date="2016-10" db="EMBL/GenBank/DDBJ databases">
        <authorList>
            <person name="Varghese N."/>
            <person name="Submissions S."/>
        </authorList>
    </citation>
    <scope>NUCLEOTIDE SEQUENCE [LARGE SCALE GENOMIC DNA]</scope>
    <source>
        <strain evidence="2">CGMCC 1.10784</strain>
    </source>
</reference>
<name>A0A1I2BWI0_9BACL</name>
<evidence type="ECO:0000313" key="1">
    <source>
        <dbReference type="EMBL" id="SFE60489.1"/>
    </source>
</evidence>
<accession>A0A1I2BWI0</accession>